<feature type="compositionally biased region" description="Low complexity" evidence="7">
    <location>
        <begin position="200"/>
        <end position="210"/>
    </location>
</feature>
<dbReference type="EMBL" id="AMQN01000833">
    <property type="status" value="NOT_ANNOTATED_CDS"/>
    <property type="molecule type" value="Genomic_DNA"/>
</dbReference>
<evidence type="ECO:0000259" key="8">
    <source>
        <dbReference type="PROSITE" id="PS50102"/>
    </source>
</evidence>
<comment type="similarity">
    <text evidence="2">Belongs to the RRM MRD1 family.</text>
</comment>
<dbReference type="FunFam" id="3.30.70.330:FF:000277">
    <property type="entry name" value="RNA binding motif protein 19"/>
    <property type="match status" value="1"/>
</dbReference>
<feature type="compositionally biased region" description="Basic and acidic residues" evidence="7">
    <location>
        <begin position="629"/>
        <end position="649"/>
    </location>
</feature>
<feature type="region of interest" description="Disordered" evidence="7">
    <location>
        <begin position="161"/>
        <end position="259"/>
    </location>
</feature>
<organism evidence="9">
    <name type="scientific">Capitella teleta</name>
    <name type="common">Polychaete worm</name>
    <dbReference type="NCBI Taxonomy" id="283909"/>
    <lineage>
        <taxon>Eukaryota</taxon>
        <taxon>Metazoa</taxon>
        <taxon>Spiralia</taxon>
        <taxon>Lophotrochozoa</taxon>
        <taxon>Annelida</taxon>
        <taxon>Polychaeta</taxon>
        <taxon>Sedentaria</taxon>
        <taxon>Scolecida</taxon>
        <taxon>Capitellidae</taxon>
        <taxon>Capitella</taxon>
    </lineage>
</organism>
<feature type="compositionally biased region" description="Acidic residues" evidence="7">
    <location>
        <begin position="232"/>
        <end position="247"/>
    </location>
</feature>
<dbReference type="EMBL" id="KB296161">
    <property type="protein sequence ID" value="ELU12200.1"/>
    <property type="molecule type" value="Genomic_DNA"/>
</dbReference>
<feature type="domain" description="RRM" evidence="8">
    <location>
        <begin position="549"/>
        <end position="621"/>
    </location>
</feature>
<dbReference type="CDD" id="cd12318">
    <property type="entry name" value="RRM5_RBM19_like"/>
    <property type="match status" value="1"/>
</dbReference>
<sequence>MSRIIVKGLPKVIKEERLKNTFGVMGTITNCQLKYTTDGIFRRFAFVGYTKESEADAAIKHFNNTYIDTSKITVELANELTDAMKPRAWSKYSKDSSAYQRANKETIKEKKDAEKKERQKRRKEEKEQKRQEKLNALLADIQGDEGFDEFLQVNKSKSTKAFWGNDDAPSAAHQENMQQKKEKVDSGEEEEEDMEDEEMAPSSSSAGKPAPVDKKTAKMTDLEYLKSKMTGVEDEETEGSEEEEEEGREEKEEEKPEEFTYSIKMKGAPNTVKKNQIVAFFKPVELLDVVIPNSKSKSGKVVSVEVASEKDLNEALKKNKNCIGPKKIFLHKVIEKKAQQPKEQKPKLWEMRADNEECEDIAESGRLYVRNLAYCCKEDDLEQLFTKYGTLSEVHLPIDSFTKKVKGFAFVSFMFPEHAVKAFQELDGKSWMGRILHILPGKEKTEEQEDGNDESNFKKKKLKEQKASAGSSHNWNTLFLGANAVVDKMAEQFGTKKSDILGVDGTKESIGVRVALGETRIVAETRAFLIDNGVSLDAFSQPAAARSKTVILAKNLPANSTADELKEKFEKFGTLGRLLLPPSGLSAIIEFMEPTEARMAFRSLAYTKFNHLPLYLEWAPVDVFAGPAKTEEDKREEAETKEKNAKEDGEEKEGSEESTPREGCSVFVKNINFETQDDALHKLFSKCGRIISASVSKKKDIKNPGSMLSMGFGFVEYAKPESAQKALKTLQHSVLDAHRLELKLSHRMTAKQQIAQRKKTQVLGKASSKILVRNIPFEAKQDEVKQLFSVFGELKTARLPRKLAGSGQHRGFAFVDFLSKEDAQRAFDALCHSTHLYGRRLVLEWADPDESVDELRMKTASRYADSDSPHKKLKKASLMNELDVAADKMDM</sequence>
<feature type="compositionally biased region" description="Basic and acidic residues" evidence="7">
    <location>
        <begin position="248"/>
        <end position="258"/>
    </location>
</feature>
<keyword evidence="3" id="KW-0677">Repeat</keyword>
<dbReference type="OMA" id="FNNTCIQ"/>
<name>R7V912_CAPTE</name>
<evidence type="ECO:0000313" key="11">
    <source>
        <dbReference type="Proteomes" id="UP000014760"/>
    </source>
</evidence>
<evidence type="ECO:0000256" key="3">
    <source>
        <dbReference type="ARBA" id="ARBA00022737"/>
    </source>
</evidence>
<reference evidence="9 11" key="2">
    <citation type="journal article" date="2013" name="Nature">
        <title>Insights into bilaterian evolution from three spiralian genomes.</title>
        <authorList>
            <person name="Simakov O."/>
            <person name="Marletaz F."/>
            <person name="Cho S.J."/>
            <person name="Edsinger-Gonzales E."/>
            <person name="Havlak P."/>
            <person name="Hellsten U."/>
            <person name="Kuo D.H."/>
            <person name="Larsson T."/>
            <person name="Lv J."/>
            <person name="Arendt D."/>
            <person name="Savage R."/>
            <person name="Osoegawa K."/>
            <person name="de Jong P."/>
            <person name="Grimwood J."/>
            <person name="Chapman J.A."/>
            <person name="Shapiro H."/>
            <person name="Aerts A."/>
            <person name="Otillar R.P."/>
            <person name="Terry A.Y."/>
            <person name="Boore J.L."/>
            <person name="Grigoriev I.V."/>
            <person name="Lindberg D.R."/>
            <person name="Seaver E.C."/>
            <person name="Weisblat D.A."/>
            <person name="Putnam N.H."/>
            <person name="Rokhsar D.S."/>
        </authorList>
    </citation>
    <scope>NUCLEOTIDE SEQUENCE</scope>
    <source>
        <strain evidence="9 11">I ESC-2004</strain>
    </source>
</reference>
<feature type="domain" description="RRM" evidence="8">
    <location>
        <begin position="664"/>
        <end position="747"/>
    </location>
</feature>
<evidence type="ECO:0000256" key="4">
    <source>
        <dbReference type="ARBA" id="ARBA00022884"/>
    </source>
</evidence>
<feature type="domain" description="RRM" evidence="8">
    <location>
        <begin position="2"/>
        <end position="79"/>
    </location>
</feature>
<feature type="compositionally biased region" description="Basic and acidic residues" evidence="7">
    <location>
        <begin position="211"/>
        <end position="226"/>
    </location>
</feature>
<evidence type="ECO:0000313" key="9">
    <source>
        <dbReference type="EMBL" id="ELU12200.1"/>
    </source>
</evidence>
<dbReference type="InterPro" id="IPR035979">
    <property type="entry name" value="RBD_domain_sf"/>
</dbReference>
<feature type="region of interest" description="Disordered" evidence="7">
    <location>
        <begin position="442"/>
        <end position="469"/>
    </location>
</feature>
<dbReference type="GO" id="GO:0003729">
    <property type="term" value="F:mRNA binding"/>
    <property type="evidence" value="ECO:0007669"/>
    <property type="project" value="TreeGrafter"/>
</dbReference>
<keyword evidence="4 6" id="KW-0694">RNA-binding</keyword>
<evidence type="ECO:0000256" key="7">
    <source>
        <dbReference type="SAM" id="MobiDB-lite"/>
    </source>
</evidence>
<reference evidence="11" key="1">
    <citation type="submission" date="2012-12" db="EMBL/GenBank/DDBJ databases">
        <authorList>
            <person name="Hellsten U."/>
            <person name="Grimwood J."/>
            <person name="Chapman J.A."/>
            <person name="Shapiro H."/>
            <person name="Aerts A."/>
            <person name="Otillar R.P."/>
            <person name="Terry A.Y."/>
            <person name="Boore J.L."/>
            <person name="Simakov O."/>
            <person name="Marletaz F."/>
            <person name="Cho S.-J."/>
            <person name="Edsinger-Gonzales E."/>
            <person name="Havlak P."/>
            <person name="Kuo D.-H."/>
            <person name="Larsson T."/>
            <person name="Lv J."/>
            <person name="Arendt D."/>
            <person name="Savage R."/>
            <person name="Osoegawa K."/>
            <person name="de Jong P."/>
            <person name="Lindberg D.R."/>
            <person name="Seaver E.C."/>
            <person name="Weisblat D.A."/>
            <person name="Putnam N.H."/>
            <person name="Grigoriev I.V."/>
            <person name="Rokhsar D.S."/>
        </authorList>
    </citation>
    <scope>NUCLEOTIDE SEQUENCE</scope>
    <source>
        <strain evidence="11">I ESC-2004</strain>
    </source>
</reference>
<dbReference type="Proteomes" id="UP000014760">
    <property type="component" value="Unassembled WGS sequence"/>
</dbReference>
<protein>
    <recommendedName>
        <fullName evidence="8">RRM domain-containing protein</fullName>
    </recommendedName>
</protein>
<dbReference type="OrthoDB" id="439639at2759"/>
<dbReference type="SMART" id="SM00360">
    <property type="entry name" value="RRM"/>
    <property type="match status" value="6"/>
</dbReference>
<reference evidence="10" key="3">
    <citation type="submission" date="2015-06" db="UniProtKB">
        <authorList>
            <consortium name="EnsemblMetazoa"/>
        </authorList>
    </citation>
    <scope>IDENTIFICATION</scope>
</reference>
<dbReference type="Pfam" id="PF00076">
    <property type="entry name" value="RRM_1"/>
    <property type="match status" value="5"/>
</dbReference>
<dbReference type="STRING" id="283909.R7V912"/>
<dbReference type="InterPro" id="IPR034421">
    <property type="entry name" value="RBM19_RRM6"/>
</dbReference>
<dbReference type="GO" id="GO:0005634">
    <property type="term" value="C:nucleus"/>
    <property type="evidence" value="ECO:0007669"/>
    <property type="project" value="UniProtKB-SubCell"/>
</dbReference>
<dbReference type="PANTHER" id="PTHR48039">
    <property type="entry name" value="RNA-BINDING MOTIF PROTEIN 14B"/>
    <property type="match status" value="1"/>
</dbReference>
<dbReference type="Gene3D" id="3.30.70.330">
    <property type="match status" value="6"/>
</dbReference>
<dbReference type="InterPro" id="IPR000504">
    <property type="entry name" value="RRM_dom"/>
</dbReference>
<dbReference type="HOGENOM" id="CLU_008479_1_0_1"/>
<feature type="region of interest" description="Disordered" evidence="7">
    <location>
        <begin position="91"/>
        <end position="131"/>
    </location>
</feature>
<gene>
    <name evidence="9" type="ORF">CAPTEDRAFT_225018</name>
</gene>
<evidence type="ECO:0000256" key="1">
    <source>
        <dbReference type="ARBA" id="ARBA00004123"/>
    </source>
</evidence>
<feature type="domain" description="RRM" evidence="8">
    <location>
        <begin position="365"/>
        <end position="443"/>
    </location>
</feature>
<dbReference type="SUPFAM" id="SSF54928">
    <property type="entry name" value="RNA-binding domain, RBD"/>
    <property type="match status" value="5"/>
</dbReference>
<dbReference type="FunFam" id="3.30.70.330:FF:000738">
    <property type="entry name" value="RNA-binding motif protein 19"/>
    <property type="match status" value="1"/>
</dbReference>
<feature type="compositionally biased region" description="Basic and acidic residues" evidence="7">
    <location>
        <begin position="102"/>
        <end position="131"/>
    </location>
</feature>
<dbReference type="InterPro" id="IPR051945">
    <property type="entry name" value="RRM_MRD1_RNA_proc_ribogen"/>
</dbReference>
<feature type="domain" description="RRM" evidence="8">
    <location>
        <begin position="768"/>
        <end position="848"/>
    </location>
</feature>
<feature type="compositionally biased region" description="Acidic residues" evidence="7">
    <location>
        <begin position="187"/>
        <end position="199"/>
    </location>
</feature>
<dbReference type="FunFam" id="3.30.70.330:FF:000240">
    <property type="entry name" value="RNA binding motif protein 19"/>
    <property type="match status" value="1"/>
</dbReference>
<feature type="region of interest" description="Disordered" evidence="7">
    <location>
        <begin position="629"/>
        <end position="661"/>
    </location>
</feature>
<evidence type="ECO:0000256" key="2">
    <source>
        <dbReference type="ARBA" id="ARBA00008033"/>
    </source>
</evidence>
<evidence type="ECO:0000256" key="6">
    <source>
        <dbReference type="PROSITE-ProRule" id="PRU00176"/>
    </source>
</evidence>
<evidence type="ECO:0000313" key="10">
    <source>
        <dbReference type="EnsemblMetazoa" id="CapteP225018"/>
    </source>
</evidence>
<dbReference type="InterPro" id="IPR012677">
    <property type="entry name" value="Nucleotide-bd_a/b_plait_sf"/>
</dbReference>
<comment type="subcellular location">
    <subcellularLocation>
        <location evidence="1">Nucleus</location>
    </subcellularLocation>
</comment>
<evidence type="ECO:0000256" key="5">
    <source>
        <dbReference type="ARBA" id="ARBA00023242"/>
    </source>
</evidence>
<accession>R7V912</accession>
<dbReference type="AlphaFoldDB" id="R7V912"/>
<proteinExistence type="inferred from homology"/>
<dbReference type="PROSITE" id="PS50102">
    <property type="entry name" value="RRM"/>
    <property type="match status" value="5"/>
</dbReference>
<dbReference type="FunCoup" id="R7V912">
    <property type="interactions" value="1893"/>
</dbReference>
<keyword evidence="11" id="KW-1185">Reference proteome</keyword>
<dbReference type="PANTHER" id="PTHR48039:SF5">
    <property type="entry name" value="RNA-BINDING PROTEIN 28"/>
    <property type="match status" value="1"/>
</dbReference>
<dbReference type="CDD" id="cd12571">
    <property type="entry name" value="RRM6_RBM19"/>
    <property type="match status" value="1"/>
</dbReference>
<dbReference type="InterPro" id="IPR034423">
    <property type="entry name" value="RBM19_RRM5"/>
</dbReference>
<dbReference type="EnsemblMetazoa" id="CapteT225018">
    <property type="protein sequence ID" value="CapteP225018"/>
    <property type="gene ID" value="CapteG225018"/>
</dbReference>
<keyword evidence="5" id="KW-0539">Nucleus</keyword>